<dbReference type="EMBL" id="MPPL01000001">
    <property type="protein sequence ID" value="OKS89038.1"/>
    <property type="molecule type" value="Genomic_DNA"/>
</dbReference>
<proteinExistence type="predicted"/>
<keyword evidence="2" id="KW-1185">Reference proteome</keyword>
<accession>A0A1Q6A4V4</accession>
<reference evidence="1 2" key="1">
    <citation type="submission" date="2016-11" db="EMBL/GenBank/DDBJ databases">
        <title>Whole Genome Sequencing of Mucilaginibacter polytrichastri RG4-7(T) isolated from the moss sample.</title>
        <authorList>
            <person name="Li Y."/>
        </authorList>
    </citation>
    <scope>NUCLEOTIDE SEQUENCE [LARGE SCALE GENOMIC DNA]</scope>
    <source>
        <strain evidence="1 2">RG4-7</strain>
    </source>
</reference>
<sequence>MKNSVEDILQKFINTAVDFIGEIVENNSGYKPLSYNNRRDVNETLEAFYQLLSLDIINPEDNVALKMIFKSGEHVIHEKLLHFGNYYYSKQKLIHSELFEKEESLRRTNVETASMLARIRAYQLHIEGIGGSTDDYFIERMPKLLDGISFIINKNISEVYLPAFYNLLNLHNTLIKYIESEHPTFRSAINELQKKVIVLIDKLATRQEIINIISKNISISLFYDQYLFFKDSLSGIDYSLKNKFNQDFDHFTISQKLRALTSWSILDHTFFFKNVHSVLTEIQYSQNLSIADSALGIRVISFYLKKTSVELLDVKVPLKNPGLDIGTELKNIFNGIDQIAKITLTENEKNLLYSYNDSQLREKVAACIINVPINEIDREMRKPHGVSEISDMELKVNINGKRSYLCMPFKTGKEVNANSVSIDVFYQILRPFFHFDNCAVVFITAKSCSQNLMNEIKRAQDKYEFSIEVIENFQLAKLLKFNNQLN</sequence>
<dbReference type="AlphaFoldDB" id="A0A1Q6A4V4"/>
<organism evidence="1 2">
    <name type="scientific">Mucilaginibacter polytrichastri</name>
    <dbReference type="NCBI Taxonomy" id="1302689"/>
    <lineage>
        <taxon>Bacteria</taxon>
        <taxon>Pseudomonadati</taxon>
        <taxon>Bacteroidota</taxon>
        <taxon>Sphingobacteriia</taxon>
        <taxon>Sphingobacteriales</taxon>
        <taxon>Sphingobacteriaceae</taxon>
        <taxon>Mucilaginibacter</taxon>
    </lineage>
</organism>
<evidence type="ECO:0000313" key="1">
    <source>
        <dbReference type="EMBL" id="OKS89038.1"/>
    </source>
</evidence>
<protein>
    <submittedName>
        <fullName evidence="1">Uncharacterized protein</fullName>
    </submittedName>
</protein>
<name>A0A1Q6A4V4_9SPHI</name>
<dbReference type="Proteomes" id="UP000186720">
    <property type="component" value="Unassembled WGS sequence"/>
</dbReference>
<gene>
    <name evidence="1" type="ORF">RG47T_4518</name>
</gene>
<comment type="caution">
    <text evidence="1">The sequence shown here is derived from an EMBL/GenBank/DDBJ whole genome shotgun (WGS) entry which is preliminary data.</text>
</comment>
<dbReference type="RefSeq" id="WP_074491759.1">
    <property type="nucleotide sequence ID" value="NZ_FPAM01000007.1"/>
</dbReference>
<evidence type="ECO:0000313" key="2">
    <source>
        <dbReference type="Proteomes" id="UP000186720"/>
    </source>
</evidence>